<dbReference type="Proteomes" id="UP000245712">
    <property type="component" value="Unassembled WGS sequence"/>
</dbReference>
<gene>
    <name evidence="1" type="ORF">C7402_102266</name>
</gene>
<organism evidence="1 2">
    <name type="scientific">Paraburkholderia unamae</name>
    <dbReference type="NCBI Taxonomy" id="219649"/>
    <lineage>
        <taxon>Bacteria</taxon>
        <taxon>Pseudomonadati</taxon>
        <taxon>Pseudomonadota</taxon>
        <taxon>Betaproteobacteria</taxon>
        <taxon>Burkholderiales</taxon>
        <taxon>Burkholderiaceae</taxon>
        <taxon>Paraburkholderia</taxon>
    </lineage>
</organism>
<dbReference type="RefSeq" id="WP_116609844.1">
    <property type="nucleotide sequence ID" value="NZ_QEOB01000002.1"/>
</dbReference>
<evidence type="ECO:0008006" key="3">
    <source>
        <dbReference type="Google" id="ProtNLM"/>
    </source>
</evidence>
<evidence type="ECO:0000313" key="1">
    <source>
        <dbReference type="EMBL" id="PVX86430.1"/>
    </source>
</evidence>
<protein>
    <recommendedName>
        <fullName evidence="3">DUF551 domain-containing protein</fullName>
    </recommendedName>
</protein>
<keyword evidence="2" id="KW-1185">Reference proteome</keyword>
<reference evidence="1 2" key="1">
    <citation type="submission" date="2018-05" db="EMBL/GenBank/DDBJ databases">
        <title>Genomic Encyclopedia of Type Strains, Phase IV (KMG-V): Genome sequencing to study the core and pangenomes of soil and plant-associated prokaryotes.</title>
        <authorList>
            <person name="Whitman W."/>
        </authorList>
    </citation>
    <scope>NUCLEOTIDE SEQUENCE [LARGE SCALE GENOMIC DNA]</scope>
    <source>
        <strain evidence="1 2">SCZa-39</strain>
    </source>
</reference>
<evidence type="ECO:0000313" key="2">
    <source>
        <dbReference type="Proteomes" id="UP000245712"/>
    </source>
</evidence>
<dbReference type="EMBL" id="QEOB01000002">
    <property type="protein sequence ID" value="PVX86430.1"/>
    <property type="molecule type" value="Genomic_DNA"/>
</dbReference>
<name>A0ABX5KUB4_9BURK</name>
<comment type="caution">
    <text evidence="1">The sequence shown here is derived from an EMBL/GenBank/DDBJ whole genome shotgun (WGS) entry which is preliminary data.</text>
</comment>
<proteinExistence type="predicted"/>
<sequence>MSIETKQLTDDAMMAAITRVCEFEPAAAEKWRREALLIGRAVESAVHAVIAPSDAAQAPIAWVRFRSDGGFEGPIMDSDSRMCDTRRSFWTPLYAAPVAATAAEPKGFALVPLRLTRAMDEVLSDEGWQWEDLLAAAGAITEEQYNEIADEPAPVAWRHSHTHCLYETRDAVPLAGGDEWAEPLYAAPVAAQAPAQQAVPLTDDPRDAARLSFIIDKQALIVWRAGADGARRCQLYQICEYGTGFVLSGEDRWFETPRGAIDAALQSHSEGETR</sequence>
<accession>A0ABX5KUB4</accession>